<evidence type="ECO:0000313" key="1">
    <source>
        <dbReference type="EMBL" id="DAF47189.1"/>
    </source>
</evidence>
<dbReference type="EMBL" id="BK032551">
    <property type="protein sequence ID" value="DAF47189.1"/>
    <property type="molecule type" value="Genomic_DNA"/>
</dbReference>
<name>A0A8S5S822_9CAUD</name>
<sequence>MSAFKDAVREDLNSVFLNLDEFAETHTVYYDGEEYPDVPLVLTGLSEKERVRQTISDHAQGLYRVSRVLHCNIAALGGKQPEKDCKLGIDEDGFVRNYYVASSVCEMGMLRVELEAIDE</sequence>
<reference evidence="1" key="1">
    <citation type="journal article" date="2021" name="Proc. Natl. Acad. Sci. U.S.A.">
        <title>A Catalog of Tens of Thousands of Viruses from Human Metagenomes Reveals Hidden Associations with Chronic Diseases.</title>
        <authorList>
            <person name="Tisza M.J."/>
            <person name="Buck C.B."/>
        </authorList>
    </citation>
    <scope>NUCLEOTIDE SEQUENCE</scope>
    <source>
        <strain evidence="1">CtTVN2</strain>
    </source>
</reference>
<accession>A0A8S5S822</accession>
<proteinExistence type="predicted"/>
<organism evidence="1">
    <name type="scientific">Caudovirales sp. ctTVN2</name>
    <dbReference type="NCBI Taxonomy" id="2827634"/>
    <lineage>
        <taxon>Viruses</taxon>
        <taxon>Duplodnaviria</taxon>
        <taxon>Heunggongvirae</taxon>
        <taxon>Uroviricota</taxon>
        <taxon>Caudoviricetes</taxon>
    </lineage>
</organism>
<protein>
    <submittedName>
        <fullName evidence="1">Uncharacterized protein</fullName>
    </submittedName>
</protein>